<accession>A0A0A1U6W2</accession>
<keyword evidence="3" id="KW-1185">Reference proteome</keyword>
<gene>
    <name evidence="2" type="ORF">EIN_406070</name>
</gene>
<dbReference type="VEuPathDB" id="AmoebaDB:EIN_406070"/>
<protein>
    <recommendedName>
        <fullName evidence="1">TLDc domain-containing protein</fullName>
    </recommendedName>
</protein>
<evidence type="ECO:0000313" key="3">
    <source>
        <dbReference type="Proteomes" id="UP000014680"/>
    </source>
</evidence>
<dbReference type="GeneID" id="14889108"/>
<dbReference type="OMA" id="EPQIFYT"/>
<reference evidence="2 3" key="1">
    <citation type="submission" date="2012-10" db="EMBL/GenBank/DDBJ databases">
        <authorList>
            <person name="Zafar N."/>
            <person name="Inman J."/>
            <person name="Hall N."/>
            <person name="Lorenzi H."/>
            <person name="Caler E."/>
        </authorList>
    </citation>
    <scope>NUCLEOTIDE SEQUENCE [LARGE SCALE GENOMIC DNA]</scope>
    <source>
        <strain evidence="2 3">IP1</strain>
    </source>
</reference>
<evidence type="ECO:0000259" key="1">
    <source>
        <dbReference type="Pfam" id="PF07534"/>
    </source>
</evidence>
<dbReference type="Proteomes" id="UP000014680">
    <property type="component" value="Unassembled WGS sequence"/>
</dbReference>
<organism evidence="2 3">
    <name type="scientific">Entamoeba invadens IP1</name>
    <dbReference type="NCBI Taxonomy" id="370355"/>
    <lineage>
        <taxon>Eukaryota</taxon>
        <taxon>Amoebozoa</taxon>
        <taxon>Evosea</taxon>
        <taxon>Archamoebae</taxon>
        <taxon>Mastigamoebida</taxon>
        <taxon>Entamoebidae</taxon>
        <taxon>Entamoeba</taxon>
    </lineage>
</organism>
<sequence>MAQPLKYNTIEVLKQWLHFPNYKVVYSSEEEEVSARQINSKIEGKSDITIVITTTDGNVFGSYHQNPIKKKPLKFYDRHIQRGGYFLFTITNPYNIPPTRFVTKNMDDYLVLYSDDNPNSLISMCYVYDLKLNGSTINTDFPFYYNTEYPSTIFTGSVIPTTFNFENIIILQWYL</sequence>
<dbReference type="KEGG" id="eiv:EIN_406070"/>
<dbReference type="RefSeq" id="XP_004256924.1">
    <property type="nucleotide sequence ID" value="XM_004256876.1"/>
</dbReference>
<dbReference type="AlphaFoldDB" id="A0A0A1U6W2"/>
<feature type="domain" description="TLDc" evidence="1">
    <location>
        <begin position="11"/>
        <end position="114"/>
    </location>
</feature>
<dbReference type="EMBL" id="KB206537">
    <property type="protein sequence ID" value="ELP90153.1"/>
    <property type="molecule type" value="Genomic_DNA"/>
</dbReference>
<proteinExistence type="predicted"/>
<dbReference type="Pfam" id="PF07534">
    <property type="entry name" value="TLD"/>
    <property type="match status" value="1"/>
</dbReference>
<dbReference type="OrthoDB" id="26679at2759"/>
<evidence type="ECO:0000313" key="2">
    <source>
        <dbReference type="EMBL" id="ELP90153.1"/>
    </source>
</evidence>
<dbReference type="InterPro" id="IPR006571">
    <property type="entry name" value="TLDc_dom"/>
</dbReference>
<name>A0A0A1U6W2_ENTIV</name>